<dbReference type="InterPro" id="IPR039371">
    <property type="entry name" value="LeuA_N_DRE-TIM"/>
</dbReference>
<evidence type="ECO:0000256" key="9">
    <source>
        <dbReference type="ARBA" id="ARBA00023304"/>
    </source>
</evidence>
<evidence type="ECO:0000256" key="4">
    <source>
        <dbReference type="ARBA" id="ARBA00012973"/>
    </source>
</evidence>
<dbReference type="Proteomes" id="UP000008701">
    <property type="component" value="Chromosome"/>
</dbReference>
<evidence type="ECO:0000313" key="12">
    <source>
        <dbReference type="EMBL" id="ABL66466.1"/>
    </source>
</evidence>
<dbReference type="PROSITE" id="PS00815">
    <property type="entry name" value="AIPM_HOMOCIT_SYNTH_1"/>
    <property type="match status" value="1"/>
</dbReference>
<evidence type="ECO:0000256" key="8">
    <source>
        <dbReference type="ARBA" id="ARBA00022723"/>
    </source>
</evidence>
<dbReference type="NCBIfam" id="NF002991">
    <property type="entry name" value="PRK03739.1"/>
    <property type="match status" value="1"/>
</dbReference>
<gene>
    <name evidence="10" type="primary">leuA</name>
    <name evidence="12" type="ordered locus">Cpha266_2478</name>
</gene>
<feature type="binding site" evidence="10">
    <location>
        <position position="246"/>
    </location>
    <ligand>
        <name>Mg(2+)</name>
        <dbReference type="ChEBI" id="CHEBI:18420"/>
    </ligand>
</feature>
<proteinExistence type="inferred from homology"/>
<dbReference type="AlphaFoldDB" id="A1BJ89"/>
<keyword evidence="9 10" id="KW-0100">Branched-chain amino acid biosynthesis</keyword>
<evidence type="ECO:0000313" key="13">
    <source>
        <dbReference type="Proteomes" id="UP000008701"/>
    </source>
</evidence>
<dbReference type="Pfam" id="PF00682">
    <property type="entry name" value="HMGL-like"/>
    <property type="match status" value="1"/>
</dbReference>
<dbReference type="SUPFAM" id="SSF110921">
    <property type="entry name" value="2-isopropylmalate synthase LeuA, allosteric (dimerisation) domain"/>
    <property type="match status" value="1"/>
</dbReference>
<dbReference type="RefSeq" id="WP_011746248.1">
    <property type="nucleotide sequence ID" value="NC_008639.1"/>
</dbReference>
<accession>A1BJ89</accession>
<comment type="subcellular location">
    <subcellularLocation>
        <location evidence="10">Cytoplasm</location>
    </subcellularLocation>
</comment>
<dbReference type="SUPFAM" id="SSF89000">
    <property type="entry name" value="post-HMGL domain-like"/>
    <property type="match status" value="1"/>
</dbReference>
<feature type="domain" description="Pyruvate carboxyltransferase" evidence="11">
    <location>
        <begin position="31"/>
        <end position="305"/>
    </location>
</feature>
<dbReference type="HOGENOM" id="CLU_004588_3_0_10"/>
<dbReference type="InterPro" id="IPR013785">
    <property type="entry name" value="Aldolase_TIM"/>
</dbReference>
<dbReference type="InterPro" id="IPR013709">
    <property type="entry name" value="2-isopropylmalate_synth_dimer"/>
</dbReference>
<dbReference type="GO" id="GO:0005737">
    <property type="term" value="C:cytoplasm"/>
    <property type="evidence" value="ECO:0007669"/>
    <property type="project" value="UniProtKB-SubCell"/>
</dbReference>
<keyword evidence="7 10" id="KW-0808">Transferase</keyword>
<keyword evidence="10" id="KW-0963">Cytoplasm</keyword>
<evidence type="ECO:0000256" key="10">
    <source>
        <dbReference type="HAMAP-Rule" id="MF_00572"/>
    </source>
</evidence>
<dbReference type="eggNOG" id="COG0119">
    <property type="taxonomic scope" value="Bacteria"/>
</dbReference>
<dbReference type="CDD" id="cd07942">
    <property type="entry name" value="DRE_TIM_LeuA"/>
    <property type="match status" value="1"/>
</dbReference>
<dbReference type="EC" id="2.3.3.13" evidence="4 10"/>
<keyword evidence="5 10" id="KW-0432">Leucine biosynthesis</keyword>
<dbReference type="KEGG" id="cph:Cpha266_2478"/>
<dbReference type="InterPro" id="IPR002034">
    <property type="entry name" value="AIPM/Hcit_synth_CS"/>
</dbReference>
<dbReference type="PROSITE" id="PS00816">
    <property type="entry name" value="AIPM_HOMOCIT_SYNTH_2"/>
    <property type="match status" value="1"/>
</dbReference>
<evidence type="ECO:0000256" key="2">
    <source>
        <dbReference type="ARBA" id="ARBA00004689"/>
    </source>
</evidence>
<feature type="region of interest" description="Regulatory domain" evidence="10">
    <location>
        <begin position="439"/>
        <end position="560"/>
    </location>
</feature>
<dbReference type="PROSITE" id="PS50991">
    <property type="entry name" value="PYR_CT"/>
    <property type="match status" value="1"/>
</dbReference>
<feature type="binding site" evidence="10">
    <location>
        <position position="280"/>
    </location>
    <ligand>
        <name>Mg(2+)</name>
        <dbReference type="ChEBI" id="CHEBI:18420"/>
    </ligand>
</feature>
<dbReference type="SMART" id="SM00917">
    <property type="entry name" value="LeuA_dimer"/>
    <property type="match status" value="1"/>
</dbReference>
<dbReference type="UniPathway" id="UPA00048">
    <property type="reaction ID" value="UER00070"/>
</dbReference>
<keyword evidence="13" id="KW-1185">Reference proteome</keyword>
<evidence type="ECO:0000256" key="7">
    <source>
        <dbReference type="ARBA" id="ARBA00022679"/>
    </source>
</evidence>
<keyword evidence="10" id="KW-0460">Magnesium</keyword>
<sequence>MKTMNYHKYTAYPAVGIANRSWPDQTITKAPIWSSVDLRDGNQALPVPMNVDEKVAMFQLLVSVGFKEIEVGFPSASATEFAFVRRLIENGLIPDDVTIQVLTQAREHLIRKTFEAIKGARHAIVHLYNSTSRQQREQVFRMNKEEIKEIAVTGTALVRRLKEESGSAGIRFEYSPESFTGTELEYALEVCHAVMDAWGASAQDKIILNLPSTVEMSRPNIYADRIEWFCRNIKERDAVLISVHAHNDRGTAVATAEFAVMAGADRVEGALFGNGERCGNMDIVVMALNLFSQGVDPELDFSDLPRIREVYRKCTRMDIHARQPYAGELVYTAFSGSHQDAISKGMKAHKMSSDGIWDVPYLPIDPGDVGCSYEAIVRINSQSGKGGVAYVLEKDYGIQIPKWMQPDFAEAVQAVADRTGEELSPEEIHSLFHKEYVTLKEPFALKKCHISWDDEEPDRNDEEATIIACVVQMKEQEFRLDAVGNGPVDAFVKGFVAESGIEFSVEDYIEHAIGRSAGALAVAYVRIGCPDGRVSYGAGIDSNISLASIKAIVSALNRLP</sequence>
<dbReference type="InterPro" id="IPR005668">
    <property type="entry name" value="IPM_Synthase"/>
</dbReference>
<feature type="binding site" evidence="10">
    <location>
        <position position="244"/>
    </location>
    <ligand>
        <name>Mg(2+)</name>
        <dbReference type="ChEBI" id="CHEBI:18420"/>
    </ligand>
</feature>
<dbReference type="GO" id="GO:0003985">
    <property type="term" value="F:acetyl-CoA C-acetyltransferase activity"/>
    <property type="evidence" value="ECO:0007669"/>
    <property type="project" value="UniProtKB-UniRule"/>
</dbReference>
<dbReference type="HAMAP" id="MF_00572">
    <property type="entry name" value="LeuA_type2"/>
    <property type="match status" value="1"/>
</dbReference>
<evidence type="ECO:0000256" key="3">
    <source>
        <dbReference type="ARBA" id="ARBA00009767"/>
    </source>
</evidence>
<organism evidence="12 13">
    <name type="scientific">Chlorobium phaeobacteroides (strain DSM 266 / SMG 266 / 2430)</name>
    <dbReference type="NCBI Taxonomy" id="290317"/>
    <lineage>
        <taxon>Bacteria</taxon>
        <taxon>Pseudomonadati</taxon>
        <taxon>Chlorobiota</taxon>
        <taxon>Chlorobiia</taxon>
        <taxon>Chlorobiales</taxon>
        <taxon>Chlorobiaceae</taxon>
        <taxon>Chlorobium/Pelodictyon group</taxon>
        <taxon>Chlorobium</taxon>
    </lineage>
</organism>
<comment type="catalytic activity">
    <reaction evidence="1 10">
        <text>3-methyl-2-oxobutanoate + acetyl-CoA + H2O = (2S)-2-isopropylmalate + CoA + H(+)</text>
        <dbReference type="Rhea" id="RHEA:21524"/>
        <dbReference type="ChEBI" id="CHEBI:1178"/>
        <dbReference type="ChEBI" id="CHEBI:11851"/>
        <dbReference type="ChEBI" id="CHEBI:15377"/>
        <dbReference type="ChEBI" id="CHEBI:15378"/>
        <dbReference type="ChEBI" id="CHEBI:57287"/>
        <dbReference type="ChEBI" id="CHEBI:57288"/>
        <dbReference type="EC" id="2.3.3.13"/>
    </reaction>
</comment>
<dbReference type="PANTHER" id="PTHR46911:SF1">
    <property type="entry name" value="2-ISOPROPYLMALATE SYNTHASE"/>
    <property type="match status" value="1"/>
</dbReference>
<dbReference type="InterPro" id="IPR054692">
    <property type="entry name" value="LeuA-like_post-cat"/>
</dbReference>
<dbReference type="NCBIfam" id="TIGR00970">
    <property type="entry name" value="leuA_yeast"/>
    <property type="match status" value="1"/>
</dbReference>
<dbReference type="PANTHER" id="PTHR46911">
    <property type="match status" value="1"/>
</dbReference>
<dbReference type="Pfam" id="PF22615">
    <property type="entry name" value="IPMS_D2"/>
    <property type="match status" value="1"/>
</dbReference>
<keyword evidence="8 10" id="KW-0479">Metal-binding</keyword>
<dbReference type="STRING" id="290317.Cpha266_2478"/>
<comment type="function">
    <text evidence="10">Catalyzes the condensation of the acetyl group of acetyl-CoA with 3-methyl-2-oxobutanoate (2-ketoisovalerate) to form 3-carboxy-3-hydroxy-4-methylpentanoate (2-isopropylmalate).</text>
</comment>
<evidence type="ECO:0000256" key="5">
    <source>
        <dbReference type="ARBA" id="ARBA00022430"/>
    </source>
</evidence>
<dbReference type="EMBL" id="CP000492">
    <property type="protein sequence ID" value="ABL66466.1"/>
    <property type="molecule type" value="Genomic_DNA"/>
</dbReference>
<comment type="pathway">
    <text evidence="2 10">Amino-acid biosynthesis; L-leucine biosynthesis; L-leucine from 3-methyl-2-oxobutanoate: step 1/4.</text>
</comment>
<comment type="subunit">
    <text evidence="10">Homodimer.</text>
</comment>
<dbReference type="Gene3D" id="3.20.20.70">
    <property type="entry name" value="Aldolase class I"/>
    <property type="match status" value="1"/>
</dbReference>
<evidence type="ECO:0000256" key="1">
    <source>
        <dbReference type="ARBA" id="ARBA00000064"/>
    </source>
</evidence>
<dbReference type="GO" id="GO:0000287">
    <property type="term" value="F:magnesium ion binding"/>
    <property type="evidence" value="ECO:0007669"/>
    <property type="project" value="UniProtKB-UniRule"/>
</dbReference>
<feature type="binding site" evidence="10">
    <location>
        <position position="40"/>
    </location>
    <ligand>
        <name>Mg(2+)</name>
        <dbReference type="ChEBI" id="CHEBI:18420"/>
    </ligand>
</feature>
<reference evidence="12 13" key="1">
    <citation type="submission" date="2006-12" db="EMBL/GenBank/DDBJ databases">
        <title>Complete sequence of Chlorobium phaeobacteroides DSM 266.</title>
        <authorList>
            <consortium name="US DOE Joint Genome Institute"/>
            <person name="Copeland A."/>
            <person name="Lucas S."/>
            <person name="Lapidus A."/>
            <person name="Barry K."/>
            <person name="Detter J.C."/>
            <person name="Glavina del Rio T."/>
            <person name="Hammon N."/>
            <person name="Israni S."/>
            <person name="Pitluck S."/>
            <person name="Goltsman E."/>
            <person name="Schmutz J."/>
            <person name="Larimer F."/>
            <person name="Land M."/>
            <person name="Hauser L."/>
            <person name="Mikhailova N."/>
            <person name="Li T."/>
            <person name="Overmann J."/>
            <person name="Bryant D.A."/>
            <person name="Richardson P."/>
        </authorList>
    </citation>
    <scope>NUCLEOTIDE SEQUENCE [LARGE SCALE GENOMIC DNA]</scope>
    <source>
        <strain evidence="12 13">DSM 266</strain>
    </source>
</reference>
<dbReference type="Pfam" id="PF08502">
    <property type="entry name" value="LeuA_dimer"/>
    <property type="match status" value="1"/>
</dbReference>
<keyword evidence="6 10" id="KW-0028">Amino-acid biosynthesis</keyword>
<evidence type="ECO:0000256" key="6">
    <source>
        <dbReference type="ARBA" id="ARBA00022605"/>
    </source>
</evidence>
<dbReference type="SUPFAM" id="SSF51569">
    <property type="entry name" value="Aldolase"/>
    <property type="match status" value="1"/>
</dbReference>
<dbReference type="Gene3D" id="3.30.160.270">
    <property type="match status" value="1"/>
</dbReference>
<dbReference type="InterPro" id="IPR000891">
    <property type="entry name" value="PYR_CT"/>
</dbReference>
<comment type="similarity">
    <text evidence="3 10">Belongs to the alpha-IPM synthase/homocitrate synthase family. LeuA type 2 subfamily.</text>
</comment>
<name>A1BJ89_CHLPD</name>
<dbReference type="InterPro" id="IPR036230">
    <property type="entry name" value="LeuA_allosteric_dom_sf"/>
</dbReference>
<protein>
    <recommendedName>
        <fullName evidence="4 10">2-isopropylmalate synthase</fullName>
        <ecNumber evidence="4 10">2.3.3.13</ecNumber>
    </recommendedName>
    <alternativeName>
        <fullName evidence="10">Alpha-IPM synthase</fullName>
    </alternativeName>
    <alternativeName>
        <fullName evidence="10">Alpha-isopropylmalate synthase</fullName>
    </alternativeName>
</protein>
<comment type="cofactor">
    <cofactor evidence="10">
        <name>Mg(2+)</name>
        <dbReference type="ChEBI" id="CHEBI:18420"/>
    </cofactor>
</comment>
<dbReference type="GO" id="GO:0003852">
    <property type="term" value="F:2-isopropylmalate synthase activity"/>
    <property type="evidence" value="ECO:0007669"/>
    <property type="project" value="UniProtKB-UniRule"/>
</dbReference>
<dbReference type="OrthoDB" id="9804858at2"/>
<dbReference type="GO" id="GO:0009098">
    <property type="term" value="P:L-leucine biosynthetic process"/>
    <property type="evidence" value="ECO:0007669"/>
    <property type="project" value="UniProtKB-UniRule"/>
</dbReference>
<evidence type="ECO:0000259" key="11">
    <source>
        <dbReference type="PROSITE" id="PS50991"/>
    </source>
</evidence>